<dbReference type="InterPro" id="IPR002197">
    <property type="entry name" value="HTH_Fis"/>
</dbReference>
<dbReference type="InterPro" id="IPR003593">
    <property type="entry name" value="AAA+_ATPase"/>
</dbReference>
<dbReference type="SMART" id="SM00382">
    <property type="entry name" value="AAA"/>
    <property type="match status" value="1"/>
</dbReference>
<dbReference type="GO" id="GO:0005524">
    <property type="term" value="F:ATP binding"/>
    <property type="evidence" value="ECO:0007669"/>
    <property type="project" value="UniProtKB-KW"/>
</dbReference>
<evidence type="ECO:0000256" key="1">
    <source>
        <dbReference type="ARBA" id="ARBA00022741"/>
    </source>
</evidence>
<dbReference type="SMART" id="SM00091">
    <property type="entry name" value="PAS"/>
    <property type="match status" value="1"/>
</dbReference>
<dbReference type="InterPro" id="IPR025662">
    <property type="entry name" value="Sigma_54_int_dom_ATP-bd_1"/>
</dbReference>
<evidence type="ECO:0000259" key="7">
    <source>
        <dbReference type="PROSITE" id="PS50112"/>
    </source>
</evidence>
<dbReference type="InterPro" id="IPR009057">
    <property type="entry name" value="Homeodomain-like_sf"/>
</dbReference>
<evidence type="ECO:0000259" key="6">
    <source>
        <dbReference type="PROSITE" id="PS50045"/>
    </source>
</evidence>
<keyword evidence="4" id="KW-0238">DNA-binding</keyword>
<reference evidence="9" key="1">
    <citation type="submission" date="2016-10" db="EMBL/GenBank/DDBJ databases">
        <authorList>
            <person name="de Groot N.N."/>
        </authorList>
    </citation>
    <scope>NUCLEOTIDE SEQUENCE [LARGE SCALE GENOMIC DNA]</scope>
    <source>
        <strain evidence="9">10nlg</strain>
    </source>
</reference>
<dbReference type="PROSITE" id="PS00688">
    <property type="entry name" value="SIGMA54_INTERACT_3"/>
    <property type="match status" value="1"/>
</dbReference>
<evidence type="ECO:0000313" key="9">
    <source>
        <dbReference type="Proteomes" id="UP000199318"/>
    </source>
</evidence>
<dbReference type="RefSeq" id="WP_281242799.1">
    <property type="nucleotide sequence ID" value="NZ_FOGV01000007.1"/>
</dbReference>
<proteinExistence type="predicted"/>
<organism evidence="8 9">
    <name type="scientific">Salisediminibacterium halotolerans</name>
    <dbReference type="NCBI Taxonomy" id="517425"/>
    <lineage>
        <taxon>Bacteria</taxon>
        <taxon>Bacillati</taxon>
        <taxon>Bacillota</taxon>
        <taxon>Bacilli</taxon>
        <taxon>Bacillales</taxon>
        <taxon>Bacillaceae</taxon>
        <taxon>Salisediminibacterium</taxon>
    </lineage>
</organism>
<keyword evidence="3" id="KW-0805">Transcription regulation</keyword>
<dbReference type="Pfam" id="PF00158">
    <property type="entry name" value="Sigma54_activat"/>
    <property type="match status" value="1"/>
</dbReference>
<protein>
    <submittedName>
        <fullName evidence="8">Arginine utilization regulatory protein</fullName>
    </submittedName>
</protein>
<sequence>MNDSHTKKMPELHPAYLQLLDSIDVGIHVVDLDGLSVIYNRRMAEMEDMPKEEVLNRNILDIFMFNSAEDSRLWQALQHGRSHRNEKQTYFNNKGLEITTVNDTFPLQLNTETFGAVEIARDITKLERMSRETGRRKDEAKFTFDQIIGKSDAIQTVMTNAKRATRTSSSVLIYGETGTGKELFAQSIHNSSDRGSKPFISQNCAALPDSLIEGILFGSVKGGFTGATNHPGLFEQADGGTLMLDEINSLNPSLQAKLLRVIQEKSVRRIGDTKSKDVNVRIIATVNEDPITAVKNKSLREDLYYRLSVVTLMIPPLRDRKEDLPVLTDHFVNKFNDLFQLSVPYVAADVEEFFSSYEWPGNIRELEHVIEGAMNLISHDEPIGLDFLPLHMQNKASVSTASALDVPALQPNNDTIRPLQEYIESAEKHYIEEVLRRTEGNITQAASLLGIKRQSLQYRINKHRIGEQ</sequence>
<dbReference type="PROSITE" id="PS00676">
    <property type="entry name" value="SIGMA54_INTERACT_2"/>
    <property type="match status" value="1"/>
</dbReference>
<dbReference type="PRINTS" id="PR01590">
    <property type="entry name" value="HTHFIS"/>
</dbReference>
<keyword evidence="9" id="KW-1185">Reference proteome</keyword>
<dbReference type="InterPro" id="IPR025944">
    <property type="entry name" value="Sigma_54_int_dom_CS"/>
</dbReference>
<dbReference type="InterPro" id="IPR035965">
    <property type="entry name" value="PAS-like_dom_sf"/>
</dbReference>
<dbReference type="SUPFAM" id="SSF46689">
    <property type="entry name" value="Homeodomain-like"/>
    <property type="match status" value="1"/>
</dbReference>
<gene>
    <name evidence="8" type="ORF">SAMN05444126_10781</name>
</gene>
<dbReference type="Pfam" id="PF02954">
    <property type="entry name" value="HTH_8"/>
    <property type="match status" value="1"/>
</dbReference>
<keyword evidence="2" id="KW-0067">ATP-binding</keyword>
<dbReference type="InterPro" id="IPR000014">
    <property type="entry name" value="PAS"/>
</dbReference>
<dbReference type="InterPro" id="IPR002078">
    <property type="entry name" value="Sigma_54_int"/>
</dbReference>
<accession>A0A1H9SNC9</accession>
<dbReference type="Gene3D" id="3.30.450.20">
    <property type="entry name" value="PAS domain"/>
    <property type="match status" value="1"/>
</dbReference>
<evidence type="ECO:0000256" key="4">
    <source>
        <dbReference type="ARBA" id="ARBA00023125"/>
    </source>
</evidence>
<dbReference type="InterPro" id="IPR027417">
    <property type="entry name" value="P-loop_NTPase"/>
</dbReference>
<dbReference type="PROSITE" id="PS00675">
    <property type="entry name" value="SIGMA54_INTERACT_1"/>
    <property type="match status" value="1"/>
</dbReference>
<dbReference type="Pfam" id="PF25601">
    <property type="entry name" value="AAA_lid_14"/>
    <property type="match status" value="1"/>
</dbReference>
<dbReference type="SUPFAM" id="SSF55785">
    <property type="entry name" value="PYP-like sensor domain (PAS domain)"/>
    <property type="match status" value="1"/>
</dbReference>
<dbReference type="PANTHER" id="PTHR32071:SF74">
    <property type="entry name" value="TRANSCRIPTIONAL ACTIVATOR ROCR"/>
    <property type="match status" value="1"/>
</dbReference>
<dbReference type="Gene3D" id="1.10.8.60">
    <property type="match status" value="1"/>
</dbReference>
<dbReference type="GO" id="GO:0006355">
    <property type="term" value="P:regulation of DNA-templated transcription"/>
    <property type="evidence" value="ECO:0007669"/>
    <property type="project" value="InterPro"/>
</dbReference>
<dbReference type="NCBIfam" id="TIGR00229">
    <property type="entry name" value="sensory_box"/>
    <property type="match status" value="1"/>
</dbReference>
<dbReference type="Gene3D" id="1.10.10.60">
    <property type="entry name" value="Homeodomain-like"/>
    <property type="match status" value="1"/>
</dbReference>
<dbReference type="PROSITE" id="PS50112">
    <property type="entry name" value="PAS"/>
    <property type="match status" value="1"/>
</dbReference>
<dbReference type="InterPro" id="IPR058031">
    <property type="entry name" value="AAA_lid_NorR"/>
</dbReference>
<dbReference type="FunFam" id="3.40.50.300:FF:000006">
    <property type="entry name" value="DNA-binding transcriptional regulator NtrC"/>
    <property type="match status" value="1"/>
</dbReference>
<dbReference type="Gene3D" id="3.40.50.300">
    <property type="entry name" value="P-loop containing nucleotide triphosphate hydrolases"/>
    <property type="match status" value="1"/>
</dbReference>
<dbReference type="Pfam" id="PF00989">
    <property type="entry name" value="PAS"/>
    <property type="match status" value="1"/>
</dbReference>
<comment type="caution">
    <text evidence="8">The sequence shown here is derived from an EMBL/GenBank/DDBJ whole genome shotgun (WGS) entry which is preliminary data.</text>
</comment>
<dbReference type="STRING" id="1464123.SAMN05444126_10781"/>
<name>A0A1H9SNC9_9BACI</name>
<dbReference type="CDD" id="cd00009">
    <property type="entry name" value="AAA"/>
    <property type="match status" value="1"/>
</dbReference>
<keyword evidence="5" id="KW-0804">Transcription</keyword>
<evidence type="ECO:0000313" key="8">
    <source>
        <dbReference type="EMBL" id="SER86441.1"/>
    </source>
</evidence>
<dbReference type="SUPFAM" id="SSF52540">
    <property type="entry name" value="P-loop containing nucleoside triphosphate hydrolases"/>
    <property type="match status" value="1"/>
</dbReference>
<dbReference type="Proteomes" id="UP000199318">
    <property type="component" value="Unassembled WGS sequence"/>
</dbReference>
<dbReference type="InterPro" id="IPR025943">
    <property type="entry name" value="Sigma_54_int_dom_ATP-bd_2"/>
</dbReference>
<dbReference type="GO" id="GO:0043565">
    <property type="term" value="F:sequence-specific DNA binding"/>
    <property type="evidence" value="ECO:0007669"/>
    <property type="project" value="InterPro"/>
</dbReference>
<dbReference type="EMBL" id="FOGV01000007">
    <property type="protein sequence ID" value="SER86441.1"/>
    <property type="molecule type" value="Genomic_DNA"/>
</dbReference>
<dbReference type="PANTHER" id="PTHR32071">
    <property type="entry name" value="TRANSCRIPTIONAL REGULATORY PROTEIN"/>
    <property type="match status" value="1"/>
</dbReference>
<keyword evidence="1" id="KW-0547">Nucleotide-binding</keyword>
<evidence type="ECO:0000256" key="2">
    <source>
        <dbReference type="ARBA" id="ARBA00022840"/>
    </source>
</evidence>
<evidence type="ECO:0000256" key="5">
    <source>
        <dbReference type="ARBA" id="ARBA00023163"/>
    </source>
</evidence>
<evidence type="ECO:0000256" key="3">
    <source>
        <dbReference type="ARBA" id="ARBA00023015"/>
    </source>
</evidence>
<feature type="domain" description="Sigma-54 factor interaction" evidence="6">
    <location>
        <begin position="147"/>
        <end position="375"/>
    </location>
</feature>
<feature type="domain" description="PAS" evidence="7">
    <location>
        <begin position="12"/>
        <end position="63"/>
    </location>
</feature>
<dbReference type="AlphaFoldDB" id="A0A1H9SNC9"/>
<dbReference type="InterPro" id="IPR013767">
    <property type="entry name" value="PAS_fold"/>
</dbReference>
<dbReference type="PROSITE" id="PS50045">
    <property type="entry name" value="SIGMA54_INTERACT_4"/>
    <property type="match status" value="1"/>
</dbReference>